<evidence type="ECO:0000256" key="5">
    <source>
        <dbReference type="ARBA" id="ARBA00022801"/>
    </source>
</evidence>
<dbReference type="InterPro" id="IPR011013">
    <property type="entry name" value="Gal_mutarotase_sf_dom"/>
</dbReference>
<proteinExistence type="inferred from homology"/>
<evidence type="ECO:0000256" key="3">
    <source>
        <dbReference type="ARBA" id="ARBA00012756"/>
    </source>
</evidence>
<keyword evidence="6 8" id="KW-0326">Glycosidase</keyword>
<dbReference type="InterPro" id="IPR006103">
    <property type="entry name" value="Glyco_hydro_2_cat"/>
</dbReference>
<dbReference type="EC" id="3.2.1.23" evidence="3 8"/>
<evidence type="ECO:0000259" key="10">
    <source>
        <dbReference type="SMART" id="SM01038"/>
    </source>
</evidence>
<name>A0ABS5DD71_9PSEU</name>
<dbReference type="InterPro" id="IPR006101">
    <property type="entry name" value="Glyco_hydro_2"/>
</dbReference>
<dbReference type="InterPro" id="IPR008979">
    <property type="entry name" value="Galactose-bd-like_sf"/>
</dbReference>
<comment type="catalytic activity">
    <reaction evidence="1 8">
        <text>Hydrolysis of terminal non-reducing beta-D-galactose residues in beta-D-galactosides.</text>
        <dbReference type="EC" id="3.2.1.23"/>
    </reaction>
</comment>
<dbReference type="InterPro" id="IPR017853">
    <property type="entry name" value="GH"/>
</dbReference>
<protein>
    <recommendedName>
        <fullName evidence="4 8">Beta-galactosidase</fullName>
        <ecNumber evidence="3 8">3.2.1.23</ecNumber>
    </recommendedName>
    <alternativeName>
        <fullName evidence="7 8">Lactase</fullName>
    </alternativeName>
</protein>
<evidence type="ECO:0000313" key="11">
    <source>
        <dbReference type="EMBL" id="MBQ0924250.1"/>
    </source>
</evidence>
<dbReference type="PROSITE" id="PS00719">
    <property type="entry name" value="GLYCOSYL_HYDROL_F2_1"/>
    <property type="match status" value="1"/>
</dbReference>
<sequence>MTFYEDFEPGAGARVPARSSLRSDAPAVSLNGNWRFRYSDTTLGLDEAIVDPDFDDASWDSIPVPAHWVLHGDGAYGRPIYTNVQYPFPIDAPRVPDENPTGDYRRSFDLPAGWDAERTLLRFDGVESVYRVWLNGSEVGAGKGSRLVQEFDVTDLVRPAGNVLVVRVHQWSIGSYLEDQDQWWLPGIFRDVTVLGRPAGGIDDVWLNADYDHTTGSGRLAVEVVADPTSFPVTLCVPELGLEVVWESPGSVAAIPIEAVDPWSAESPRLYDATVSSRSETISQRIGFRTVRVVGDAFTVNGRRVVFRGVNRHETHPERGRVFDERHARADLELMKQHNVNAIRTSHYPPHPRLLDLADEYGFWVIDECDLETHGYVSLGWAGNPSDDARFEAQYLDRIERTVERDKNHPSIVMWSLGNESGTGRNLAAMSRWVHQRDPRRPVHYEGDYTGQYTDVYSRMYPNLQETESIAADAVPGQLLGCNPAEAARQRSKPFLLCEYGHAMGNGPGALAEYDALFDAYPRLHGGFIWEWRDHGLLTRTPEDHTPFYGYGGDFGEAVHDGNFVMDGLVLSDGTPTPGLAEFKAVSAPVLFTFDGRTVAVRNRYHAISTQHLVFEWSLEKAGHRVVAGRLSIPPVPAGSSATIALPDEAFPASSADPATECWLTVRAVLADHTPWAPAGYVVAAAQSDVTPASGFPPSSPDQSGRGAALGPASAVPAGDHDNGPVPEEPQRTVTHGIAEFDRLTGQLVRLGDLLVGGPWLELWRAPTDNDRGSGFPSYVRADPRLTFGHGEPGPSSAERWLQEGLDRLVHRIDQVEVSTGSLRTRVRVSAANSGESVELTSRWTPTDTGIRLRVDVVPSPGWRTTWPRTGIRFALPAEVSHASWFGTGPAESYPDSCAAALVGRFHAAVDDLAVRYARPQETGHRSGLRELVLTDLHDRGLTLRTHPDVSGSRPGFTLSRWTPQQMAAAAHHHELPPSDRLHLFIDAAQHGLGSRACGLDVLPHHANWPAARTLELHFGV</sequence>
<keyword evidence="5 8" id="KW-0378">Hydrolase</keyword>
<evidence type="ECO:0000256" key="6">
    <source>
        <dbReference type="ARBA" id="ARBA00023295"/>
    </source>
</evidence>
<dbReference type="InterPro" id="IPR006102">
    <property type="entry name" value="Ig-like_GH2"/>
</dbReference>
<dbReference type="SUPFAM" id="SSF49785">
    <property type="entry name" value="Galactose-binding domain-like"/>
    <property type="match status" value="1"/>
</dbReference>
<organism evidence="11 12">
    <name type="scientific">Saccharopolyspora endophytica</name>
    <dbReference type="NCBI Taxonomy" id="543886"/>
    <lineage>
        <taxon>Bacteria</taxon>
        <taxon>Bacillati</taxon>
        <taxon>Actinomycetota</taxon>
        <taxon>Actinomycetes</taxon>
        <taxon>Pseudonocardiales</taxon>
        <taxon>Pseudonocardiaceae</taxon>
        <taxon>Saccharopolyspora</taxon>
    </lineage>
</organism>
<dbReference type="RefSeq" id="WP_210969645.1">
    <property type="nucleotide sequence ID" value="NZ_JAGPXE010000003.1"/>
</dbReference>
<dbReference type="SUPFAM" id="SSF74650">
    <property type="entry name" value="Galactose mutarotase-like"/>
    <property type="match status" value="1"/>
</dbReference>
<dbReference type="PROSITE" id="PS00608">
    <property type="entry name" value="GLYCOSYL_HYDROL_F2_2"/>
    <property type="match status" value="1"/>
</dbReference>
<dbReference type="InterPro" id="IPR050347">
    <property type="entry name" value="Bact_Beta-galactosidase"/>
</dbReference>
<accession>A0ABS5DD71</accession>
<reference evidence="11 12" key="1">
    <citation type="submission" date="2021-04" db="EMBL/GenBank/DDBJ databases">
        <title>Whole-genome sequencing of Saccharopolyspora endophytica KCTC 19397.</title>
        <authorList>
            <person name="Ay H."/>
            <person name="Saygin H."/>
            <person name="Sahin N."/>
        </authorList>
    </citation>
    <scope>NUCLEOTIDE SEQUENCE [LARGE SCALE GENOMIC DNA]</scope>
    <source>
        <strain evidence="11 12">KCTC 19397</strain>
    </source>
</reference>
<dbReference type="SUPFAM" id="SSF49303">
    <property type="entry name" value="beta-Galactosidase/glucuronidase domain"/>
    <property type="match status" value="2"/>
</dbReference>
<evidence type="ECO:0000256" key="1">
    <source>
        <dbReference type="ARBA" id="ARBA00001412"/>
    </source>
</evidence>
<dbReference type="InterPro" id="IPR032312">
    <property type="entry name" value="LacZ_4"/>
</dbReference>
<keyword evidence="12" id="KW-1185">Reference proteome</keyword>
<dbReference type="Pfam" id="PF02836">
    <property type="entry name" value="Glyco_hydro_2_C"/>
    <property type="match status" value="1"/>
</dbReference>
<comment type="similarity">
    <text evidence="2 8">Belongs to the glycosyl hydrolase 2 family.</text>
</comment>
<feature type="region of interest" description="Disordered" evidence="9">
    <location>
        <begin position="691"/>
        <end position="731"/>
    </location>
</feature>
<evidence type="ECO:0000256" key="2">
    <source>
        <dbReference type="ARBA" id="ARBA00007401"/>
    </source>
</evidence>
<dbReference type="Pfam" id="PF02837">
    <property type="entry name" value="Glyco_hydro_2_N"/>
    <property type="match status" value="1"/>
</dbReference>
<dbReference type="SUPFAM" id="SSF51445">
    <property type="entry name" value="(Trans)glycosidases"/>
    <property type="match status" value="1"/>
</dbReference>
<feature type="domain" description="Beta galactosidase small chain/" evidence="10">
    <location>
        <begin position="733"/>
        <end position="1020"/>
    </location>
</feature>
<dbReference type="EMBL" id="JAGPXE010000003">
    <property type="protein sequence ID" value="MBQ0924250.1"/>
    <property type="molecule type" value="Genomic_DNA"/>
</dbReference>
<dbReference type="InterPro" id="IPR006104">
    <property type="entry name" value="Glyco_hydro_2_N"/>
</dbReference>
<evidence type="ECO:0000256" key="8">
    <source>
        <dbReference type="RuleBase" id="RU361154"/>
    </source>
</evidence>
<dbReference type="Pfam" id="PF16353">
    <property type="entry name" value="LacZ_4"/>
    <property type="match status" value="1"/>
</dbReference>
<evidence type="ECO:0000256" key="7">
    <source>
        <dbReference type="ARBA" id="ARBA00032230"/>
    </source>
</evidence>
<dbReference type="PRINTS" id="PR00132">
    <property type="entry name" value="GLHYDRLASE2"/>
</dbReference>
<dbReference type="Proteomes" id="UP000674084">
    <property type="component" value="Unassembled WGS sequence"/>
</dbReference>
<dbReference type="InterPro" id="IPR004199">
    <property type="entry name" value="B-gal_small/dom_5"/>
</dbReference>
<comment type="caution">
    <text evidence="11">The sequence shown here is derived from an EMBL/GenBank/DDBJ whole genome shotgun (WGS) entry which is preliminary data.</text>
</comment>
<gene>
    <name evidence="11" type="ORF">KBO27_09875</name>
</gene>
<dbReference type="SMART" id="SM01038">
    <property type="entry name" value="Bgal_small_N"/>
    <property type="match status" value="1"/>
</dbReference>
<dbReference type="Gene3D" id="2.70.98.10">
    <property type="match status" value="1"/>
</dbReference>
<dbReference type="Pfam" id="PF00703">
    <property type="entry name" value="Glyco_hydro_2"/>
    <property type="match status" value="1"/>
</dbReference>
<dbReference type="PANTHER" id="PTHR46323:SF2">
    <property type="entry name" value="BETA-GALACTOSIDASE"/>
    <property type="match status" value="1"/>
</dbReference>
<dbReference type="InterPro" id="IPR013783">
    <property type="entry name" value="Ig-like_fold"/>
</dbReference>
<dbReference type="Gene3D" id="3.20.20.80">
    <property type="entry name" value="Glycosidases"/>
    <property type="match status" value="1"/>
</dbReference>
<dbReference type="InterPro" id="IPR023232">
    <property type="entry name" value="Glyco_hydro_2_AS"/>
</dbReference>
<dbReference type="Gene3D" id="2.60.40.10">
    <property type="entry name" value="Immunoglobulins"/>
    <property type="match status" value="2"/>
</dbReference>
<evidence type="ECO:0000313" key="12">
    <source>
        <dbReference type="Proteomes" id="UP000674084"/>
    </source>
</evidence>
<evidence type="ECO:0000256" key="4">
    <source>
        <dbReference type="ARBA" id="ARBA00013303"/>
    </source>
</evidence>
<dbReference type="Gene3D" id="2.60.120.260">
    <property type="entry name" value="Galactose-binding domain-like"/>
    <property type="match status" value="1"/>
</dbReference>
<evidence type="ECO:0000256" key="9">
    <source>
        <dbReference type="SAM" id="MobiDB-lite"/>
    </source>
</evidence>
<dbReference type="InterPro" id="IPR036156">
    <property type="entry name" value="Beta-gal/glucu_dom_sf"/>
</dbReference>
<dbReference type="InterPro" id="IPR014718">
    <property type="entry name" value="GH-type_carb-bd"/>
</dbReference>
<dbReference type="PANTHER" id="PTHR46323">
    <property type="entry name" value="BETA-GALACTOSIDASE"/>
    <property type="match status" value="1"/>
</dbReference>
<dbReference type="InterPro" id="IPR023230">
    <property type="entry name" value="Glyco_hydro_2_CS"/>
</dbReference>
<dbReference type="Pfam" id="PF02929">
    <property type="entry name" value="Bgal_small_N"/>
    <property type="match status" value="1"/>
</dbReference>